<evidence type="ECO:0000313" key="1">
    <source>
        <dbReference type="EMBL" id="EKM31229.1"/>
    </source>
</evidence>
<feature type="non-terminal residue" evidence="1">
    <location>
        <position position="1"/>
    </location>
</feature>
<protein>
    <submittedName>
        <fullName evidence="1">Uncharacterized protein</fullName>
    </submittedName>
</protein>
<dbReference type="EMBL" id="AJSR01001280">
    <property type="protein sequence ID" value="EKM31229.1"/>
    <property type="molecule type" value="Genomic_DNA"/>
</dbReference>
<reference evidence="1 2" key="1">
    <citation type="submission" date="2012-10" db="EMBL/GenBank/DDBJ databases">
        <title>Genome sequence of Vibrio Cholerae HENC-02.</title>
        <authorList>
            <person name="Eppinger M."/>
            <person name="Hasan N.A."/>
            <person name="Sengamalay N."/>
            <person name="Hine E."/>
            <person name="Su Q."/>
            <person name="Daugherty S.C."/>
            <person name="Young S."/>
            <person name="Sadzewicz L."/>
            <person name="Tallon L."/>
            <person name="Cebula T.A."/>
            <person name="Ravel J."/>
            <person name="Colwell R.R."/>
        </authorList>
    </citation>
    <scope>NUCLEOTIDE SEQUENCE [LARGE SCALE GENOMIC DNA]</scope>
    <source>
        <strain evidence="1 2">HENC-02</strain>
    </source>
</reference>
<dbReference type="AlphaFoldDB" id="A0A454CXU8"/>
<proteinExistence type="predicted"/>
<dbReference type="Proteomes" id="UP000008367">
    <property type="component" value="Unassembled WGS sequence"/>
</dbReference>
<organism evidence="1 2">
    <name type="scientific">Vibrio harveyi</name>
    <name type="common">Beneckea harveyi</name>
    <dbReference type="NCBI Taxonomy" id="669"/>
    <lineage>
        <taxon>Bacteria</taxon>
        <taxon>Pseudomonadati</taxon>
        <taxon>Pseudomonadota</taxon>
        <taxon>Gammaproteobacteria</taxon>
        <taxon>Vibrionales</taxon>
        <taxon>Vibrionaceae</taxon>
        <taxon>Vibrio</taxon>
    </lineage>
</organism>
<comment type="caution">
    <text evidence="1">The sequence shown here is derived from an EMBL/GenBank/DDBJ whole genome shotgun (WGS) entry which is preliminary data.</text>
</comment>
<accession>A0A454CXU8</accession>
<evidence type="ECO:0000313" key="2">
    <source>
        <dbReference type="Proteomes" id="UP000008367"/>
    </source>
</evidence>
<name>A0A454CXU8_VIBHA</name>
<gene>
    <name evidence="1" type="ORF">VCHENC02_3111</name>
</gene>
<sequence length="32" mass="3979">EPFPSSTYPIGEKIRWFFIAIRVECHYWCCLW</sequence>